<name>A0A378SWM0_9MYCO</name>
<gene>
    <name evidence="1" type="ORF">NCTC4524_00533</name>
</gene>
<proteinExistence type="predicted"/>
<organism evidence="1 2">
    <name type="scientific">Mycolicibacterium senegalense</name>
    <dbReference type="NCBI Taxonomy" id="1796"/>
    <lineage>
        <taxon>Bacteria</taxon>
        <taxon>Bacillati</taxon>
        <taxon>Actinomycetota</taxon>
        <taxon>Actinomycetes</taxon>
        <taxon>Mycobacteriales</taxon>
        <taxon>Mycobacteriaceae</taxon>
        <taxon>Mycolicibacterium</taxon>
    </lineage>
</organism>
<evidence type="ECO:0000313" key="2">
    <source>
        <dbReference type="Proteomes" id="UP000254945"/>
    </source>
</evidence>
<accession>A0A378SWM0</accession>
<dbReference type="Proteomes" id="UP000254945">
    <property type="component" value="Unassembled WGS sequence"/>
</dbReference>
<dbReference type="AlphaFoldDB" id="A0A378SWM0"/>
<protein>
    <submittedName>
        <fullName evidence="1">Uncharacterized protein conserved in bacteria</fullName>
    </submittedName>
</protein>
<reference evidence="1 2" key="1">
    <citation type="submission" date="2018-06" db="EMBL/GenBank/DDBJ databases">
        <authorList>
            <consortium name="Pathogen Informatics"/>
            <person name="Doyle S."/>
        </authorList>
    </citation>
    <scope>NUCLEOTIDE SEQUENCE [LARGE SCALE GENOMIC DNA]</scope>
    <source>
        <strain evidence="1 2">NCTC4524</strain>
    </source>
</reference>
<dbReference type="EMBL" id="UGQQ01000001">
    <property type="protein sequence ID" value="STZ52922.1"/>
    <property type="molecule type" value="Genomic_DNA"/>
</dbReference>
<sequence length="125" mass="14063">MPEGYAVLKTHAWLDRLVRNEYKDAADLALVVHWYTEDVDRLYAEENVWAMDLHDFDLRLAAAALVGRDMANGLSSGELTFLADRIGSADRDLLAHYFAVGAPGWPAKDRDRRLIVNAAFDQLMA</sequence>
<evidence type="ECO:0000313" key="1">
    <source>
        <dbReference type="EMBL" id="STZ52922.1"/>
    </source>
</evidence>